<dbReference type="FunFam" id="3.30.200.20:FF:000447">
    <property type="entry name" value="Calcium/calmodulin dependent protein kinase"/>
    <property type="match status" value="1"/>
</dbReference>
<dbReference type="GO" id="GO:0007165">
    <property type="term" value="P:signal transduction"/>
    <property type="evidence" value="ECO:0007669"/>
    <property type="project" value="TreeGrafter"/>
</dbReference>
<dbReference type="FunFam" id="1.10.510.10:FF:000995">
    <property type="entry name" value="BcCMK3, calcium/calmodulin-dependent protein kinase"/>
    <property type="match status" value="1"/>
</dbReference>
<accession>A0A8H3EWE6</accession>
<evidence type="ECO:0000256" key="5">
    <source>
        <dbReference type="ARBA" id="ARBA00022840"/>
    </source>
</evidence>
<keyword evidence="4" id="KW-0418">Kinase</keyword>
<reference evidence="9" key="1">
    <citation type="submission" date="2021-03" db="EMBL/GenBank/DDBJ databases">
        <authorList>
            <person name="Tagirdzhanova G."/>
        </authorList>
    </citation>
    <scope>NUCLEOTIDE SEQUENCE</scope>
</reference>
<dbReference type="OrthoDB" id="68483at2759"/>
<evidence type="ECO:0000313" key="10">
    <source>
        <dbReference type="Proteomes" id="UP000664521"/>
    </source>
</evidence>
<evidence type="ECO:0000256" key="6">
    <source>
        <dbReference type="PROSITE-ProRule" id="PRU10141"/>
    </source>
</evidence>
<keyword evidence="2" id="KW-0808">Transferase</keyword>
<dbReference type="SMART" id="SM00220">
    <property type="entry name" value="S_TKc"/>
    <property type="match status" value="1"/>
</dbReference>
<dbReference type="PANTHER" id="PTHR43895:SF150">
    <property type="entry name" value="SERINE_THREONINE-PROTEIN KINASE STK11"/>
    <property type="match status" value="1"/>
</dbReference>
<feature type="compositionally biased region" description="Low complexity" evidence="7">
    <location>
        <begin position="625"/>
        <end position="634"/>
    </location>
</feature>
<dbReference type="GO" id="GO:0004674">
    <property type="term" value="F:protein serine/threonine kinase activity"/>
    <property type="evidence" value="ECO:0007669"/>
    <property type="project" value="UniProtKB-KW"/>
</dbReference>
<feature type="region of interest" description="Disordered" evidence="7">
    <location>
        <begin position="671"/>
        <end position="730"/>
    </location>
</feature>
<feature type="compositionally biased region" description="Basic residues" evidence="7">
    <location>
        <begin position="136"/>
        <end position="146"/>
    </location>
</feature>
<feature type="compositionally biased region" description="Basic and acidic residues" evidence="7">
    <location>
        <begin position="592"/>
        <end position="609"/>
    </location>
</feature>
<organism evidence="9 10">
    <name type="scientific">Heterodermia speciosa</name>
    <dbReference type="NCBI Taxonomy" id="116794"/>
    <lineage>
        <taxon>Eukaryota</taxon>
        <taxon>Fungi</taxon>
        <taxon>Dikarya</taxon>
        <taxon>Ascomycota</taxon>
        <taxon>Pezizomycotina</taxon>
        <taxon>Lecanoromycetes</taxon>
        <taxon>OSLEUM clade</taxon>
        <taxon>Lecanoromycetidae</taxon>
        <taxon>Caliciales</taxon>
        <taxon>Physciaceae</taxon>
        <taxon>Heterodermia</taxon>
    </lineage>
</organism>
<dbReference type="PROSITE" id="PS00107">
    <property type="entry name" value="PROTEIN_KINASE_ATP"/>
    <property type="match status" value="1"/>
</dbReference>
<dbReference type="Gene3D" id="1.10.510.10">
    <property type="entry name" value="Transferase(Phosphotransferase) domain 1"/>
    <property type="match status" value="1"/>
</dbReference>
<proteinExistence type="predicted"/>
<dbReference type="PANTHER" id="PTHR43895">
    <property type="entry name" value="CALCIUM/CALMODULIN-DEPENDENT PROTEIN KINASE KINASE-RELATED"/>
    <property type="match status" value="1"/>
</dbReference>
<dbReference type="CDD" id="cd14008">
    <property type="entry name" value="STKc_LKB1_CaMKK"/>
    <property type="match status" value="1"/>
</dbReference>
<evidence type="ECO:0000256" key="1">
    <source>
        <dbReference type="ARBA" id="ARBA00022527"/>
    </source>
</evidence>
<name>A0A8H3EWE6_9LECA</name>
<dbReference type="GO" id="GO:0005737">
    <property type="term" value="C:cytoplasm"/>
    <property type="evidence" value="ECO:0007669"/>
    <property type="project" value="TreeGrafter"/>
</dbReference>
<evidence type="ECO:0000256" key="2">
    <source>
        <dbReference type="ARBA" id="ARBA00022679"/>
    </source>
</evidence>
<protein>
    <recommendedName>
        <fullName evidence="8">Protein kinase domain-containing protein</fullName>
    </recommendedName>
</protein>
<dbReference type="PROSITE" id="PS50011">
    <property type="entry name" value="PROTEIN_KINASE_DOM"/>
    <property type="match status" value="1"/>
</dbReference>
<dbReference type="Gene3D" id="3.30.200.20">
    <property type="entry name" value="Phosphorylase Kinase, domain 1"/>
    <property type="match status" value="1"/>
</dbReference>
<feature type="compositionally biased region" description="Polar residues" evidence="7">
    <location>
        <begin position="542"/>
        <end position="570"/>
    </location>
</feature>
<gene>
    <name evidence="9" type="ORF">HETSPECPRED_000361</name>
</gene>
<evidence type="ECO:0000313" key="9">
    <source>
        <dbReference type="EMBL" id="CAF9911522.1"/>
    </source>
</evidence>
<dbReference type="Pfam" id="PF00069">
    <property type="entry name" value="Pkinase"/>
    <property type="match status" value="1"/>
</dbReference>
<dbReference type="EMBL" id="CAJPDS010000010">
    <property type="protein sequence ID" value="CAF9911522.1"/>
    <property type="molecule type" value="Genomic_DNA"/>
</dbReference>
<evidence type="ECO:0000259" key="8">
    <source>
        <dbReference type="PROSITE" id="PS50011"/>
    </source>
</evidence>
<feature type="region of interest" description="Disordered" evidence="7">
    <location>
        <begin position="136"/>
        <end position="173"/>
    </location>
</feature>
<feature type="region of interest" description="Disordered" evidence="7">
    <location>
        <begin position="15"/>
        <end position="66"/>
    </location>
</feature>
<dbReference type="PROSITE" id="PS00108">
    <property type="entry name" value="PROTEIN_KINASE_ST"/>
    <property type="match status" value="1"/>
</dbReference>
<feature type="binding site" evidence="6">
    <location>
        <position position="120"/>
    </location>
    <ligand>
        <name>ATP</name>
        <dbReference type="ChEBI" id="CHEBI:30616"/>
    </ligand>
</feature>
<dbReference type="InterPro" id="IPR008271">
    <property type="entry name" value="Ser/Thr_kinase_AS"/>
</dbReference>
<keyword evidence="3 6" id="KW-0547">Nucleotide-binding</keyword>
<comment type="caution">
    <text evidence="9">The sequence shown here is derived from an EMBL/GenBank/DDBJ whole genome shotgun (WGS) entry which is preliminary data.</text>
</comment>
<dbReference type="InterPro" id="IPR011009">
    <property type="entry name" value="Kinase-like_dom_sf"/>
</dbReference>
<evidence type="ECO:0000256" key="3">
    <source>
        <dbReference type="ARBA" id="ARBA00022741"/>
    </source>
</evidence>
<keyword evidence="10" id="KW-1185">Reference proteome</keyword>
<dbReference type="AlphaFoldDB" id="A0A8H3EWE6"/>
<dbReference type="GO" id="GO:0005524">
    <property type="term" value="F:ATP binding"/>
    <property type="evidence" value="ECO:0007669"/>
    <property type="project" value="UniProtKB-UniRule"/>
</dbReference>
<sequence length="730" mass="81083">MSPVLEQGNAKELEAGIKQVPSHGISIDIPSEGDSGRPPNLRHMSSPAYESPLRHHQRKFSSPKTVKETLHARSEYTNSQDDGGAIHRINQYQIKQELGRGSFGAVHLAIDQHGNEYAVKEFSKSRLRKRAQSNILRRPHAARRPGHLAAGLGLNSPLHRHSSSDMTDQEDGGNPLYLIKEEIAIMKKLNHDNLVSLIEVLDDPSEDSLYMVLEYCKKGVIMKVGVDEKAVPYDDEHCRCWFRDLILGIEYLHAQGVVHRDIKPDNLLLMDDDVLKIVDFGVSEMFEKTSEMMTAKSAGSPAFLPPELCVAKHGGISGKAADIWSMGVTLYCLRFGRIPFEKPGVLELYESIKKDTFELDSGDCTPEFCDLMSKLLEKDPATRIRMPEIRKHPWVTKDGNDPLLSEEENTANLVEPPTEEEKNMAITGNLSNILVLVFYIILLATTLTNYQQMKAVKKFKQVIAKKRPSRMEGILGRDARFVQPPLSMETTEMPKLHKSRSVDTHDRRNLEQALVAEGVHRELDPELGISPPNRGDAAVAFTPSTPSKSRSGQSADSMENDPSSPTSPKRNLNAHPQDHRPPTSSKTWPIEQPRDTLKGHAHNPLEDHLFVGVGAGSDVDPDPPSLSESPPAADIDIYETAYHEQVERIRERQGRAATLFLTRRVDTKPEYKDDENMIGPSTGDEAGSSGPKGGFAKLIQAARKNKDKKVEVGDNNQGKEGGTKEAAYDS</sequence>
<feature type="region of interest" description="Disordered" evidence="7">
    <location>
        <begin position="516"/>
        <end position="636"/>
    </location>
</feature>
<keyword evidence="5 6" id="KW-0067">ATP-binding</keyword>
<dbReference type="Proteomes" id="UP000664521">
    <property type="component" value="Unassembled WGS sequence"/>
</dbReference>
<dbReference type="InterPro" id="IPR000719">
    <property type="entry name" value="Prot_kinase_dom"/>
</dbReference>
<keyword evidence="1" id="KW-0723">Serine/threonine-protein kinase</keyword>
<dbReference type="InterPro" id="IPR017441">
    <property type="entry name" value="Protein_kinase_ATP_BS"/>
</dbReference>
<dbReference type="SUPFAM" id="SSF56112">
    <property type="entry name" value="Protein kinase-like (PK-like)"/>
    <property type="match status" value="1"/>
</dbReference>
<feature type="compositionally biased region" description="Basic and acidic residues" evidence="7">
    <location>
        <begin position="721"/>
        <end position="730"/>
    </location>
</feature>
<evidence type="ECO:0000256" key="4">
    <source>
        <dbReference type="ARBA" id="ARBA00022777"/>
    </source>
</evidence>
<feature type="domain" description="Protein kinase" evidence="8">
    <location>
        <begin position="92"/>
        <end position="395"/>
    </location>
</feature>
<evidence type="ECO:0000256" key="7">
    <source>
        <dbReference type="SAM" id="MobiDB-lite"/>
    </source>
</evidence>